<evidence type="ECO:0000256" key="2">
    <source>
        <dbReference type="SAM" id="Phobius"/>
    </source>
</evidence>
<dbReference type="EMBL" id="BARW01020085">
    <property type="protein sequence ID" value="GAJ01955.1"/>
    <property type="molecule type" value="Genomic_DNA"/>
</dbReference>
<sequence length="254" mass="29004">VILLDVMMPGIDGFEVASRLQAIPQTKDIPIVMVTALGEVKDRVKALKMGVDDFLTKPVNKTELITRVKTLVEKSQRIKQRLIVAKKRPLTPIVSVIVAVIVAVVSSIFIATKEPETVVEYREVIKEVPKVEKQIEYRDVVREVVKEVTVEKPIEQREFPSKEELEKWLAEDDEVVTVFFFIVEDGTEVSSDQYDCDDYALALQQRASEGGYLMSVTVIEKYNQLHMINLVTIGNDVYYIEPQTDEVWLYCHLD</sequence>
<dbReference type="Gene3D" id="3.30.460.70">
    <property type="match status" value="1"/>
</dbReference>
<feature type="non-terminal residue" evidence="4">
    <location>
        <position position="1"/>
    </location>
</feature>
<keyword evidence="2" id="KW-0812">Transmembrane</keyword>
<gene>
    <name evidence="4" type="ORF">S12H4_34004</name>
</gene>
<accession>X1V979</accession>
<dbReference type="InterPro" id="IPR001789">
    <property type="entry name" value="Sig_transdc_resp-reg_receiver"/>
</dbReference>
<dbReference type="Gene3D" id="3.40.50.2300">
    <property type="match status" value="1"/>
</dbReference>
<keyword evidence="2" id="KW-0472">Membrane</keyword>
<reference evidence="4" key="1">
    <citation type="journal article" date="2014" name="Front. Microbiol.">
        <title>High frequency of phylogenetically diverse reductive dehalogenase-homologous genes in deep subseafloor sedimentary metagenomes.</title>
        <authorList>
            <person name="Kawai M."/>
            <person name="Futagami T."/>
            <person name="Toyoda A."/>
            <person name="Takaki Y."/>
            <person name="Nishi S."/>
            <person name="Hori S."/>
            <person name="Arai W."/>
            <person name="Tsubouchi T."/>
            <person name="Morono Y."/>
            <person name="Uchiyama I."/>
            <person name="Ito T."/>
            <person name="Fujiyama A."/>
            <person name="Inagaki F."/>
            <person name="Takami H."/>
        </authorList>
    </citation>
    <scope>NUCLEOTIDE SEQUENCE</scope>
    <source>
        <strain evidence="4">Expedition CK06-06</strain>
    </source>
</reference>
<dbReference type="InterPro" id="IPR011006">
    <property type="entry name" value="CheY-like_superfamily"/>
</dbReference>
<name>X1V979_9ZZZZ</name>
<keyword evidence="1" id="KW-0597">Phosphoprotein</keyword>
<organism evidence="4">
    <name type="scientific">marine sediment metagenome</name>
    <dbReference type="NCBI Taxonomy" id="412755"/>
    <lineage>
        <taxon>unclassified sequences</taxon>
        <taxon>metagenomes</taxon>
        <taxon>ecological metagenomes</taxon>
    </lineage>
</organism>
<dbReference type="PANTHER" id="PTHR44591:SF3">
    <property type="entry name" value="RESPONSE REGULATORY DOMAIN-CONTAINING PROTEIN"/>
    <property type="match status" value="1"/>
</dbReference>
<protein>
    <recommendedName>
        <fullName evidence="3">Response regulatory domain-containing protein</fullName>
    </recommendedName>
</protein>
<dbReference type="Pfam" id="PF00072">
    <property type="entry name" value="Response_reg"/>
    <property type="match status" value="1"/>
</dbReference>
<evidence type="ECO:0000259" key="3">
    <source>
        <dbReference type="PROSITE" id="PS50110"/>
    </source>
</evidence>
<keyword evidence="2" id="KW-1133">Transmembrane helix</keyword>
<feature type="transmembrane region" description="Helical" evidence="2">
    <location>
        <begin position="90"/>
        <end position="111"/>
    </location>
</feature>
<dbReference type="PANTHER" id="PTHR44591">
    <property type="entry name" value="STRESS RESPONSE REGULATOR PROTEIN 1"/>
    <property type="match status" value="1"/>
</dbReference>
<proteinExistence type="predicted"/>
<feature type="domain" description="Response regulatory" evidence="3">
    <location>
        <begin position="1"/>
        <end position="72"/>
    </location>
</feature>
<dbReference type="GO" id="GO:0000160">
    <property type="term" value="P:phosphorelay signal transduction system"/>
    <property type="evidence" value="ECO:0007669"/>
    <property type="project" value="InterPro"/>
</dbReference>
<evidence type="ECO:0000313" key="4">
    <source>
        <dbReference type="EMBL" id="GAJ01955.1"/>
    </source>
</evidence>
<dbReference type="PROSITE" id="PS50110">
    <property type="entry name" value="RESPONSE_REGULATORY"/>
    <property type="match status" value="1"/>
</dbReference>
<dbReference type="AlphaFoldDB" id="X1V979"/>
<dbReference type="SUPFAM" id="SSF52172">
    <property type="entry name" value="CheY-like"/>
    <property type="match status" value="1"/>
</dbReference>
<evidence type="ECO:0000256" key="1">
    <source>
        <dbReference type="ARBA" id="ARBA00022553"/>
    </source>
</evidence>
<comment type="caution">
    <text evidence="4">The sequence shown here is derived from an EMBL/GenBank/DDBJ whole genome shotgun (WGS) entry which is preliminary data.</text>
</comment>
<dbReference type="InterPro" id="IPR050595">
    <property type="entry name" value="Bact_response_regulator"/>
</dbReference>